<dbReference type="InterPro" id="IPR029033">
    <property type="entry name" value="His_PPase_superfam"/>
</dbReference>
<name>A0ABW5WX30_9STAP</name>
<dbReference type="SMART" id="SM00855">
    <property type="entry name" value="PGAM"/>
    <property type="match status" value="1"/>
</dbReference>
<keyword evidence="2" id="KW-1185">Reference proteome</keyword>
<gene>
    <name evidence="1" type="ORF">ACFSX4_13025</name>
</gene>
<evidence type="ECO:0000313" key="2">
    <source>
        <dbReference type="Proteomes" id="UP001597519"/>
    </source>
</evidence>
<evidence type="ECO:0000313" key="1">
    <source>
        <dbReference type="EMBL" id="MFD2831391.1"/>
    </source>
</evidence>
<dbReference type="Pfam" id="PF00300">
    <property type="entry name" value="His_Phos_1"/>
    <property type="match status" value="1"/>
</dbReference>
<reference evidence="2" key="1">
    <citation type="journal article" date="2019" name="Int. J. Syst. Evol. Microbiol.">
        <title>The Global Catalogue of Microorganisms (GCM) 10K type strain sequencing project: providing services to taxonomists for standard genome sequencing and annotation.</title>
        <authorList>
            <consortium name="The Broad Institute Genomics Platform"/>
            <consortium name="The Broad Institute Genome Sequencing Center for Infectious Disease"/>
            <person name="Wu L."/>
            <person name="Ma J."/>
        </authorList>
    </citation>
    <scope>NUCLEOTIDE SEQUENCE [LARGE SCALE GENOMIC DNA]</scope>
    <source>
        <strain evidence="2">KCTC 33575</strain>
    </source>
</reference>
<dbReference type="RefSeq" id="WP_377775605.1">
    <property type="nucleotide sequence ID" value="NZ_JBHUOQ010000005.1"/>
</dbReference>
<proteinExistence type="predicted"/>
<dbReference type="PANTHER" id="PTHR48100">
    <property type="entry name" value="BROAD-SPECIFICITY PHOSPHATASE YOR283W-RELATED"/>
    <property type="match status" value="1"/>
</dbReference>
<dbReference type="EMBL" id="JBHUOQ010000005">
    <property type="protein sequence ID" value="MFD2831391.1"/>
    <property type="molecule type" value="Genomic_DNA"/>
</dbReference>
<accession>A0ABW5WX30</accession>
<dbReference type="CDD" id="cd07067">
    <property type="entry name" value="HP_PGM_like"/>
    <property type="match status" value="1"/>
</dbReference>
<organism evidence="1 2">
    <name type="scientific">Corticicoccus populi</name>
    <dbReference type="NCBI Taxonomy" id="1812821"/>
    <lineage>
        <taxon>Bacteria</taxon>
        <taxon>Bacillati</taxon>
        <taxon>Bacillota</taxon>
        <taxon>Bacilli</taxon>
        <taxon>Bacillales</taxon>
        <taxon>Staphylococcaceae</taxon>
        <taxon>Corticicoccus</taxon>
    </lineage>
</organism>
<dbReference type="SUPFAM" id="SSF53254">
    <property type="entry name" value="Phosphoglycerate mutase-like"/>
    <property type="match status" value="1"/>
</dbReference>
<dbReference type="Gene3D" id="3.40.50.1240">
    <property type="entry name" value="Phosphoglycerate mutase-like"/>
    <property type="match status" value="1"/>
</dbReference>
<dbReference type="InterPro" id="IPR013078">
    <property type="entry name" value="His_Pase_superF_clade-1"/>
</dbReference>
<dbReference type="PANTHER" id="PTHR48100:SF1">
    <property type="entry name" value="HISTIDINE PHOSPHATASE FAMILY PROTEIN-RELATED"/>
    <property type="match status" value="1"/>
</dbReference>
<dbReference type="Proteomes" id="UP001597519">
    <property type="component" value="Unassembled WGS sequence"/>
</dbReference>
<protein>
    <submittedName>
        <fullName evidence="1">Histidine phosphatase family protein</fullName>
    </submittedName>
</protein>
<comment type="caution">
    <text evidence="1">The sequence shown here is derived from an EMBL/GenBank/DDBJ whole genome shotgun (WGS) entry which is preliminary data.</text>
</comment>
<dbReference type="InterPro" id="IPR050275">
    <property type="entry name" value="PGM_Phosphatase"/>
</dbReference>
<sequence length="203" mass="23210">MTLFYFVRHGETDFNANDNAYCGRSDVSLNDLGIKQSRAMAAQLEDIRFDHVYVSPLERAVQTASFVSDDFEVDERLLEIDFGNWEGLNKQQISKKYSENWNDWQTTTTGDVAAGETGETMIETFERINDLIKALNNQHPDGKILVVAHNTIIRLLFTGLIQGRWSSYRSFKCGNTSISVLKYTKDDFEFITLNDNHHLKGVL</sequence>